<dbReference type="OrthoDB" id="573107at2"/>
<proteinExistence type="predicted"/>
<dbReference type="EMBL" id="CP003614">
    <property type="protein sequence ID" value="AFZ07525.1"/>
    <property type="molecule type" value="Genomic_DNA"/>
</dbReference>
<reference evidence="1 2" key="1">
    <citation type="submission" date="2012-05" db="EMBL/GenBank/DDBJ databases">
        <title>Finished chromosome of genome of Oscillatoria sp. PCC 7112.</title>
        <authorList>
            <consortium name="US DOE Joint Genome Institute"/>
            <person name="Gugger M."/>
            <person name="Coursin T."/>
            <person name="Rippka R."/>
            <person name="Tandeau De Marsac N."/>
            <person name="Huntemann M."/>
            <person name="Wei C.-L."/>
            <person name="Han J."/>
            <person name="Detter J.C."/>
            <person name="Han C."/>
            <person name="Tapia R."/>
            <person name="Davenport K."/>
            <person name="Daligault H."/>
            <person name="Erkkila T."/>
            <person name="Gu W."/>
            <person name="Munk A.C.C."/>
            <person name="Teshima H."/>
            <person name="Xu Y."/>
            <person name="Chain P."/>
            <person name="Chen A."/>
            <person name="Krypides N."/>
            <person name="Mavromatis K."/>
            <person name="Markowitz V."/>
            <person name="Szeto E."/>
            <person name="Ivanova N."/>
            <person name="Mikhailova N."/>
            <person name="Ovchinnikova G."/>
            <person name="Pagani I."/>
            <person name="Pati A."/>
            <person name="Goodwin L."/>
            <person name="Peters L."/>
            <person name="Pitluck S."/>
            <person name="Woyke T."/>
            <person name="Kerfeld C."/>
        </authorList>
    </citation>
    <scope>NUCLEOTIDE SEQUENCE [LARGE SCALE GENOMIC DNA]</scope>
    <source>
        <strain evidence="1 2">PCC 7112</strain>
    </source>
</reference>
<evidence type="ECO:0000313" key="1">
    <source>
        <dbReference type="EMBL" id="AFZ07525.1"/>
    </source>
</evidence>
<dbReference type="STRING" id="179408.Osc7112_3139"/>
<keyword evidence="2" id="KW-1185">Reference proteome</keyword>
<protein>
    <submittedName>
        <fullName evidence="1">Uncharacterized protein</fullName>
    </submittedName>
</protein>
<dbReference type="Proteomes" id="UP000010478">
    <property type="component" value="Chromosome"/>
</dbReference>
<accession>K9VJY5</accession>
<dbReference type="HOGENOM" id="CLU_2011180_0_0_3"/>
<gene>
    <name evidence="1" type="ORF">Osc7112_3139</name>
</gene>
<name>K9VJY5_9CYAN</name>
<dbReference type="eggNOG" id="ENOG503309I">
    <property type="taxonomic scope" value="Bacteria"/>
</dbReference>
<sequence length="130" mass="14569">MIEPSSGSASEFETLPDRTLVYRALRKGWIDRDRSIVKSDAYYLRKNINEQGISVNFSIEQSLSALRNCEGVASLDLGKIRELGLNVVRDSSSHGSIIGLPYREDNRPRADELALLLARQSRIVWESSSS</sequence>
<dbReference type="AlphaFoldDB" id="K9VJY5"/>
<organism evidence="1 2">
    <name type="scientific">Phormidium nigroviride PCC 7112</name>
    <dbReference type="NCBI Taxonomy" id="179408"/>
    <lineage>
        <taxon>Bacteria</taxon>
        <taxon>Bacillati</taxon>
        <taxon>Cyanobacteriota</taxon>
        <taxon>Cyanophyceae</taxon>
        <taxon>Oscillatoriophycideae</taxon>
        <taxon>Oscillatoriales</taxon>
        <taxon>Oscillatoriaceae</taxon>
        <taxon>Phormidium</taxon>
    </lineage>
</organism>
<dbReference type="KEGG" id="oni:Osc7112_3139"/>
<evidence type="ECO:0000313" key="2">
    <source>
        <dbReference type="Proteomes" id="UP000010478"/>
    </source>
</evidence>